<evidence type="ECO:0000256" key="4">
    <source>
        <dbReference type="ARBA" id="ARBA00022692"/>
    </source>
</evidence>
<keyword evidence="6 8" id="KW-0472">Membrane</keyword>
<proteinExistence type="inferred from homology"/>
<evidence type="ECO:0000256" key="7">
    <source>
        <dbReference type="ARBA" id="ARBA00023170"/>
    </source>
</evidence>
<feature type="transmembrane region" description="Helical" evidence="8">
    <location>
        <begin position="114"/>
        <end position="134"/>
    </location>
</feature>
<evidence type="ECO:0000256" key="8">
    <source>
        <dbReference type="SAM" id="Phobius"/>
    </source>
</evidence>
<accession>A0A1S4FSI9</accession>
<keyword evidence="4 8" id="KW-0812">Transmembrane</keyword>
<dbReference type="InterPro" id="IPR009318">
    <property type="entry name" value="Gustatory_rcpt"/>
</dbReference>
<sequence length="471" mass="54852">MISIIHKQGYFANPLPTNLFTNRFIVTLLAVLDSYIFQLFQKMISFQTPSAPTKKTIIVQEVNVKFKAKAKGCTAHEALAPIILVGQLFSLMPISGYFRTPISKLKFTLKSVHFAYGCFTVFIMGAIMSMFFAFRIQRGTFGIGATTTCIYYAVIITAMIEFIILARNWPLIMQRWTADEDVFLSNPYETGQYLPLESLVKRVAFTIIFFAFVEDTINFISAYLLNVVHMKYCTHATDFWRNFFRREHAYIVRFIPYHPALGVAIEVVMRVAKFTWHYIDVFIICVSLVLQRRFQQYNDRIRTFNGNQQPEEVWRTLRLDFLRLSELVTYLDTKLSRIILLSCASDMFFISVQLYNIFDPKQTTVTTFYYWYSLLFLICRCFVMLYVTSSIYEASLKPLELLRDFATSSWNLDIQRLLDHASLKSIAFSGKRFFFITRPLILAMAGTIITYELVLLDQVAKEQDTTRDCDF</sequence>
<dbReference type="GO" id="GO:0005886">
    <property type="term" value="C:plasma membrane"/>
    <property type="evidence" value="ECO:0007669"/>
    <property type="project" value="UniProtKB-SubCell"/>
</dbReference>
<protein>
    <submittedName>
        <fullName evidence="9">AAEL011174-PA</fullName>
    </submittedName>
</protein>
<dbReference type="CTD" id="5574457"/>
<dbReference type="AlphaFoldDB" id="A0A1S4FSI9"/>
<feature type="transmembrane region" description="Helical" evidence="8">
    <location>
        <begin position="141"/>
        <end position="166"/>
    </location>
</feature>
<keyword evidence="5 8" id="KW-1133">Transmembrane helix</keyword>
<comment type="subcellular location">
    <subcellularLocation>
        <location evidence="1">Cell membrane</location>
        <topology evidence="1">Multi-pass membrane protein</topology>
    </subcellularLocation>
</comment>
<evidence type="ECO:0000256" key="3">
    <source>
        <dbReference type="ARBA" id="ARBA00022475"/>
    </source>
</evidence>
<evidence type="ECO:0000256" key="2">
    <source>
        <dbReference type="ARBA" id="ARBA00005327"/>
    </source>
</evidence>
<name>A0A1S4FSI9_AEDAE</name>
<dbReference type="PANTHER" id="PTHR21421:SF35">
    <property type="entry name" value="GUSTATORY RECEPTOR FOR SUGAR TASTE 64B-RELATED"/>
    <property type="match status" value="1"/>
</dbReference>
<reference evidence="9" key="1">
    <citation type="submission" date="2005-10" db="EMBL/GenBank/DDBJ databases">
        <authorList>
            <person name="Loftus B.J."/>
            <person name="Nene V.M."/>
            <person name="Hannick L.I."/>
            <person name="Bidwell S."/>
            <person name="Haas B."/>
            <person name="Amedeo P."/>
            <person name="Orvis J."/>
            <person name="Wortman J.R."/>
            <person name="White O.R."/>
            <person name="Salzberg S."/>
            <person name="Shumway M."/>
            <person name="Koo H."/>
            <person name="Zhao Y."/>
            <person name="Holmes M."/>
            <person name="Miller J."/>
            <person name="Schatz M."/>
            <person name="Pop M."/>
            <person name="Pai G."/>
            <person name="Utterback T."/>
            <person name="Rogers Y.-H."/>
            <person name="Kravitz S."/>
            <person name="Fraser C.M."/>
        </authorList>
    </citation>
    <scope>NUCLEOTIDE SEQUENCE</scope>
    <source>
        <strain evidence="9">Liverpool</strain>
    </source>
</reference>
<reference evidence="9" key="2">
    <citation type="journal article" date="2007" name="Science">
        <title>Genome sequence of Aedes aegypti, a major arbovirus vector.</title>
        <authorList>
            <person name="Nene V."/>
            <person name="Wortman J.R."/>
            <person name="Lawson D."/>
            <person name="Haas B."/>
            <person name="Kodira C."/>
            <person name="Tu Z.J."/>
            <person name="Loftus B."/>
            <person name="Xi Z."/>
            <person name="Megy K."/>
            <person name="Grabherr M."/>
            <person name="Ren Q."/>
            <person name="Zdobnov E.M."/>
            <person name="Lobo N.F."/>
            <person name="Campbell K.S."/>
            <person name="Brown S.E."/>
            <person name="Bonaldo M.F."/>
            <person name="Zhu J."/>
            <person name="Sinkins S.P."/>
            <person name="Hogenkamp D.G."/>
            <person name="Amedeo P."/>
            <person name="Arensburger P."/>
            <person name="Atkinson P.W."/>
            <person name="Bidwell S."/>
            <person name="Biedler J."/>
            <person name="Birney E."/>
            <person name="Bruggner R.V."/>
            <person name="Costas J."/>
            <person name="Coy M.R."/>
            <person name="Crabtree J."/>
            <person name="Crawford M."/>
            <person name="Debruyn B."/>
            <person name="Decaprio D."/>
            <person name="Eiglmeier K."/>
            <person name="Eisenstadt E."/>
            <person name="El-Dorry H."/>
            <person name="Gelbart W.M."/>
            <person name="Gomes S.L."/>
            <person name="Hammond M."/>
            <person name="Hannick L.I."/>
            <person name="Hogan J.R."/>
            <person name="Holmes M.H."/>
            <person name="Jaffe D."/>
            <person name="Johnston J.S."/>
            <person name="Kennedy R.C."/>
            <person name="Koo H."/>
            <person name="Kravitz S."/>
            <person name="Kriventseva E.V."/>
            <person name="Kulp D."/>
            <person name="Labutti K."/>
            <person name="Lee E."/>
            <person name="Li S."/>
            <person name="Lovin D.D."/>
            <person name="Mao C."/>
            <person name="Mauceli E."/>
            <person name="Menck C.F."/>
            <person name="Miller J.R."/>
            <person name="Montgomery P."/>
            <person name="Mori A."/>
            <person name="Nascimento A.L."/>
            <person name="Naveira H.F."/>
            <person name="Nusbaum C."/>
            <person name="O'leary S."/>
            <person name="Orvis J."/>
            <person name="Pertea M."/>
            <person name="Quesneville H."/>
            <person name="Reidenbach K.R."/>
            <person name="Rogers Y.H."/>
            <person name="Roth C.W."/>
            <person name="Schneider J.R."/>
            <person name="Schatz M."/>
            <person name="Shumway M."/>
            <person name="Stanke M."/>
            <person name="Stinson E.O."/>
            <person name="Tubio J.M."/>
            <person name="Vanzee J.P."/>
            <person name="Verjovski-Almeida S."/>
            <person name="Werner D."/>
            <person name="White O."/>
            <person name="Wyder S."/>
            <person name="Zeng Q."/>
            <person name="Zhao Q."/>
            <person name="Zhao Y."/>
            <person name="Hill C.A."/>
            <person name="Raikhel A.S."/>
            <person name="Soares M.B."/>
            <person name="Knudson D.L."/>
            <person name="Lee N.H."/>
            <person name="Galagan J."/>
            <person name="Salzberg S.L."/>
            <person name="Paulsen I.T."/>
            <person name="Dimopoulos G."/>
            <person name="Collins F.H."/>
            <person name="Birren B."/>
            <person name="Fraser-Liggett C.M."/>
            <person name="Severson D.W."/>
        </authorList>
    </citation>
    <scope>NUCLEOTIDE SEQUENCE [LARGE SCALE GENOMIC DNA]</scope>
    <source>
        <strain evidence="9">Liverpool</strain>
    </source>
</reference>
<feature type="transmembrane region" description="Helical" evidence="8">
    <location>
        <begin position="75"/>
        <end position="94"/>
    </location>
</feature>
<dbReference type="GeneID" id="5574457"/>
<dbReference type="Pfam" id="PF06151">
    <property type="entry name" value="Trehalose_recp"/>
    <property type="match status" value="1"/>
</dbReference>
<dbReference type="PANTHER" id="PTHR21421">
    <property type="entry name" value="GUSTATORY RECEPTOR"/>
    <property type="match status" value="1"/>
</dbReference>
<dbReference type="GO" id="GO:0033041">
    <property type="term" value="F:sweet taste receptor activity"/>
    <property type="evidence" value="ECO:0007669"/>
    <property type="project" value="TreeGrafter"/>
</dbReference>
<feature type="transmembrane region" description="Helical" evidence="8">
    <location>
        <begin position="249"/>
        <end position="268"/>
    </location>
</feature>
<dbReference type="EMBL" id="CH477733">
    <property type="protein sequence ID" value="EAT36763.2"/>
    <property type="molecule type" value="Genomic_DNA"/>
</dbReference>
<dbReference type="KEGG" id="aag:5574457"/>
<gene>
    <name evidence="9" type="primary">GPRgr11</name>
    <name evidence="9" type="ORF">AaeL_AAEL011174</name>
</gene>
<comment type="similarity">
    <text evidence="2">Belongs to the insect chemoreceptor superfamily. Gustatory receptor (GR) family. Gr5a subfamily.</text>
</comment>
<evidence type="ECO:0000256" key="6">
    <source>
        <dbReference type="ARBA" id="ARBA00023136"/>
    </source>
</evidence>
<evidence type="ECO:0000313" key="9">
    <source>
        <dbReference type="EMBL" id="EAT36763.2"/>
    </source>
</evidence>
<feature type="non-terminal residue" evidence="9">
    <location>
        <position position="1"/>
    </location>
</feature>
<organism evidence="9 10">
    <name type="scientific">Aedes aegypti</name>
    <name type="common">Yellowfever mosquito</name>
    <name type="synonym">Culex aegypti</name>
    <dbReference type="NCBI Taxonomy" id="7159"/>
    <lineage>
        <taxon>Eukaryota</taxon>
        <taxon>Metazoa</taxon>
        <taxon>Ecdysozoa</taxon>
        <taxon>Arthropoda</taxon>
        <taxon>Hexapoda</taxon>
        <taxon>Insecta</taxon>
        <taxon>Pterygota</taxon>
        <taxon>Neoptera</taxon>
        <taxon>Endopterygota</taxon>
        <taxon>Diptera</taxon>
        <taxon>Nematocera</taxon>
        <taxon>Culicoidea</taxon>
        <taxon>Culicidae</taxon>
        <taxon>Culicinae</taxon>
        <taxon>Aedini</taxon>
        <taxon>Aedes</taxon>
        <taxon>Stegomyia</taxon>
    </lineage>
</organism>
<keyword evidence="7" id="KW-0675">Receptor</keyword>
<reference evidence="9" key="3">
    <citation type="submission" date="2012-09" db="EMBL/GenBank/DDBJ databases">
        <authorList>
            <consortium name="VectorBase"/>
        </authorList>
    </citation>
    <scope>NUCLEOTIDE SEQUENCE</scope>
    <source>
        <strain evidence="9">Liverpool</strain>
    </source>
</reference>
<evidence type="ECO:0000256" key="1">
    <source>
        <dbReference type="ARBA" id="ARBA00004651"/>
    </source>
</evidence>
<dbReference type="OrthoDB" id="5800391at2759"/>
<keyword evidence="3" id="KW-1003">Cell membrane</keyword>
<feature type="transmembrane region" description="Helical" evidence="8">
    <location>
        <begin position="338"/>
        <end position="357"/>
    </location>
</feature>
<feature type="transmembrane region" description="Helical" evidence="8">
    <location>
        <begin position="203"/>
        <end position="228"/>
    </location>
</feature>
<feature type="transmembrane region" description="Helical" evidence="8">
    <location>
        <begin position="433"/>
        <end position="451"/>
    </location>
</feature>
<dbReference type="Proteomes" id="UP000682892">
    <property type="component" value="Unassembled WGS sequence"/>
</dbReference>
<feature type="transmembrane region" description="Helical" evidence="8">
    <location>
        <begin position="369"/>
        <end position="387"/>
    </location>
</feature>
<dbReference type="PIRSF" id="PIRSF038981">
    <property type="entry name" value="GRP"/>
    <property type="match status" value="1"/>
</dbReference>
<evidence type="ECO:0000256" key="5">
    <source>
        <dbReference type="ARBA" id="ARBA00022989"/>
    </source>
</evidence>
<evidence type="ECO:0000313" key="10">
    <source>
        <dbReference type="Proteomes" id="UP000682892"/>
    </source>
</evidence>